<reference evidence="1 2" key="1">
    <citation type="submission" date="2024-07" db="EMBL/GenBank/DDBJ databases">
        <title>Section-level genome sequencing and comparative genomics of Aspergillus sections Usti and Cavernicolus.</title>
        <authorList>
            <consortium name="Lawrence Berkeley National Laboratory"/>
            <person name="Nybo J.L."/>
            <person name="Vesth T.C."/>
            <person name="Theobald S."/>
            <person name="Frisvad J.C."/>
            <person name="Larsen T.O."/>
            <person name="Kjaerboelling I."/>
            <person name="Rothschild-Mancinelli K."/>
            <person name="Lyhne E.K."/>
            <person name="Kogle M.E."/>
            <person name="Barry K."/>
            <person name="Clum A."/>
            <person name="Na H."/>
            <person name="Ledsgaard L."/>
            <person name="Lin J."/>
            <person name="Lipzen A."/>
            <person name="Kuo A."/>
            <person name="Riley R."/>
            <person name="Mondo S."/>
            <person name="Labutti K."/>
            <person name="Haridas S."/>
            <person name="Pangalinan J."/>
            <person name="Salamov A.A."/>
            <person name="Simmons B.A."/>
            <person name="Magnuson J.K."/>
            <person name="Chen J."/>
            <person name="Drula E."/>
            <person name="Henrissat B."/>
            <person name="Wiebenga A."/>
            <person name="Lubbers R.J."/>
            <person name="Gomes A.C."/>
            <person name="Makela M.R."/>
            <person name="Stajich J."/>
            <person name="Grigoriev I.V."/>
            <person name="Mortensen U.H."/>
            <person name="De Vries R.P."/>
            <person name="Baker S.E."/>
            <person name="Andersen M.R."/>
        </authorList>
    </citation>
    <scope>NUCLEOTIDE SEQUENCE [LARGE SCALE GENOMIC DNA]</scope>
    <source>
        <strain evidence="1 2">CBS 209.92</strain>
    </source>
</reference>
<comment type="caution">
    <text evidence="1">The sequence shown here is derived from an EMBL/GenBank/DDBJ whole genome shotgun (WGS) entry which is preliminary data.</text>
</comment>
<accession>A0ABR4FYB5</accession>
<gene>
    <name evidence="1" type="ORF">BJX66DRAFT_309201</name>
</gene>
<keyword evidence="2" id="KW-1185">Reference proteome</keyword>
<dbReference type="EMBL" id="JBFTWV010000082">
    <property type="protein sequence ID" value="KAL2788251.1"/>
    <property type="molecule type" value="Genomic_DNA"/>
</dbReference>
<proteinExistence type="predicted"/>
<evidence type="ECO:0000313" key="2">
    <source>
        <dbReference type="Proteomes" id="UP001610563"/>
    </source>
</evidence>
<dbReference type="Proteomes" id="UP001610563">
    <property type="component" value="Unassembled WGS sequence"/>
</dbReference>
<evidence type="ECO:0008006" key="3">
    <source>
        <dbReference type="Google" id="ProtNLM"/>
    </source>
</evidence>
<organism evidence="1 2">
    <name type="scientific">Aspergillus keveii</name>
    <dbReference type="NCBI Taxonomy" id="714993"/>
    <lineage>
        <taxon>Eukaryota</taxon>
        <taxon>Fungi</taxon>
        <taxon>Dikarya</taxon>
        <taxon>Ascomycota</taxon>
        <taxon>Pezizomycotina</taxon>
        <taxon>Eurotiomycetes</taxon>
        <taxon>Eurotiomycetidae</taxon>
        <taxon>Eurotiales</taxon>
        <taxon>Aspergillaceae</taxon>
        <taxon>Aspergillus</taxon>
        <taxon>Aspergillus subgen. Nidulantes</taxon>
    </lineage>
</organism>
<protein>
    <recommendedName>
        <fullName evidence="3">F-box domain protein</fullName>
    </recommendedName>
</protein>
<evidence type="ECO:0000313" key="1">
    <source>
        <dbReference type="EMBL" id="KAL2788251.1"/>
    </source>
</evidence>
<sequence length="257" mass="29210">MGAPTYFIYPHGCSASRPGCLSLRSLKNLSLTFSRLSEESIKALLDSCSSLRSFTYEAGIRAYDGHHDPWDGTDHFRLIHAVDHLKRHGGTLESLHLNLRRRGNWPDVSDPYSRALVSFRQFRVRKHLFLNLDEFHTMFWERSIEGDCQLLVDLLLPSLESLHLAGHIVDDLPRLEKSLLGLMAASLEGEFPKLREVRWSGFEEVRQARAIRTAFASKGVDFDYGYWPVTESTLGDGGQTPLANCMDPMLDLEDFDI</sequence>
<name>A0ABR4FYB5_9EURO</name>